<dbReference type="PANTHER" id="PTHR38436:SF1">
    <property type="entry name" value="ESTER CYCLASE"/>
    <property type="match status" value="1"/>
</dbReference>
<dbReference type="GO" id="GO:0016853">
    <property type="term" value="F:isomerase activity"/>
    <property type="evidence" value="ECO:0007669"/>
    <property type="project" value="UniProtKB-KW"/>
</dbReference>
<keyword evidence="2" id="KW-1185">Reference proteome</keyword>
<dbReference type="InterPro" id="IPR009959">
    <property type="entry name" value="Cyclase_SnoaL-like"/>
</dbReference>
<dbReference type="InterPro" id="IPR032710">
    <property type="entry name" value="NTF2-like_dom_sf"/>
</dbReference>
<keyword evidence="1" id="KW-0413">Isomerase</keyword>
<reference evidence="1 2" key="1">
    <citation type="submission" date="2020-08" db="EMBL/GenBank/DDBJ databases">
        <title>Sequencing the genomes of 1000 actinobacteria strains.</title>
        <authorList>
            <person name="Klenk H.-P."/>
        </authorList>
    </citation>
    <scope>NUCLEOTIDE SEQUENCE [LARGE SCALE GENOMIC DNA]</scope>
    <source>
        <strain evidence="1 2">DSM 46887</strain>
    </source>
</reference>
<dbReference type="Proteomes" id="UP000540685">
    <property type="component" value="Unassembled WGS sequence"/>
</dbReference>
<dbReference type="PANTHER" id="PTHR38436">
    <property type="entry name" value="POLYKETIDE CYCLASE SNOAL-LIKE DOMAIN"/>
    <property type="match status" value="1"/>
</dbReference>
<dbReference type="Pfam" id="PF07366">
    <property type="entry name" value="SnoaL"/>
    <property type="match status" value="1"/>
</dbReference>
<dbReference type="RefSeq" id="WP_184540529.1">
    <property type="nucleotide sequence ID" value="NZ_JACHMP010000001.1"/>
</dbReference>
<organism evidence="1 2">
    <name type="scientific">Streptosporangium becharense</name>
    <dbReference type="NCBI Taxonomy" id="1816182"/>
    <lineage>
        <taxon>Bacteria</taxon>
        <taxon>Bacillati</taxon>
        <taxon>Actinomycetota</taxon>
        <taxon>Actinomycetes</taxon>
        <taxon>Streptosporangiales</taxon>
        <taxon>Streptosporangiaceae</taxon>
        <taxon>Streptosporangium</taxon>
    </lineage>
</organism>
<name>A0A7W9IBH9_9ACTN</name>
<comment type="caution">
    <text evidence="1">The sequence shown here is derived from an EMBL/GenBank/DDBJ whole genome shotgun (WGS) entry which is preliminary data.</text>
</comment>
<sequence>MGADVTDRLVDAINAHDLEAVVRCYSPGAVNVTPEIQAENPEQIASYLEQAWEGFPDLRVEVLEKICAGDVVVLQAVVTGTHTGPYLICGGEMLEGSGRRTAVRCCLIIAVEDDLIVSHSVYFDQLEAYSQLGVRFLPPAEPPA</sequence>
<gene>
    <name evidence="1" type="ORF">F4562_000428</name>
</gene>
<dbReference type="AlphaFoldDB" id="A0A7W9IBH9"/>
<protein>
    <submittedName>
        <fullName evidence="1">Ketosteroid isomerase-like protein</fullName>
    </submittedName>
</protein>
<proteinExistence type="predicted"/>
<dbReference type="EMBL" id="JACHMP010000001">
    <property type="protein sequence ID" value="MBB5817366.1"/>
    <property type="molecule type" value="Genomic_DNA"/>
</dbReference>
<dbReference type="SUPFAM" id="SSF54427">
    <property type="entry name" value="NTF2-like"/>
    <property type="match status" value="1"/>
</dbReference>
<evidence type="ECO:0000313" key="2">
    <source>
        <dbReference type="Proteomes" id="UP000540685"/>
    </source>
</evidence>
<accession>A0A7W9IBH9</accession>
<dbReference type="Gene3D" id="3.10.450.50">
    <property type="match status" value="1"/>
</dbReference>
<dbReference type="GO" id="GO:0030638">
    <property type="term" value="P:polyketide metabolic process"/>
    <property type="evidence" value="ECO:0007669"/>
    <property type="project" value="InterPro"/>
</dbReference>
<evidence type="ECO:0000313" key="1">
    <source>
        <dbReference type="EMBL" id="MBB5817366.1"/>
    </source>
</evidence>